<dbReference type="Proteomes" id="UP001234916">
    <property type="component" value="Chromosome"/>
</dbReference>
<dbReference type="PANTHER" id="PTHR30632:SF14">
    <property type="entry name" value="TUNGSTATE_MOLYBDATE_CHROMATE-BINDING PROTEIN MODA"/>
    <property type="match status" value="1"/>
</dbReference>
<proteinExistence type="predicted"/>
<dbReference type="Pfam" id="PF13531">
    <property type="entry name" value="SBP_bac_11"/>
    <property type="match status" value="1"/>
</dbReference>
<organism evidence="1">
    <name type="scientific">Candidatus Nitricoxidivorans perseverans</name>
    <dbReference type="NCBI Taxonomy" id="2975601"/>
    <lineage>
        <taxon>Bacteria</taxon>
        <taxon>Pseudomonadati</taxon>
        <taxon>Pseudomonadota</taxon>
        <taxon>Betaproteobacteria</taxon>
        <taxon>Nitrosomonadales</taxon>
        <taxon>Sterolibacteriaceae</taxon>
        <taxon>Candidatus Nitricoxidivorans</taxon>
    </lineage>
</organism>
<dbReference type="GO" id="GO:0015689">
    <property type="term" value="P:molybdate ion transport"/>
    <property type="evidence" value="ECO:0007669"/>
    <property type="project" value="TreeGrafter"/>
</dbReference>
<dbReference type="EMBL" id="CP107246">
    <property type="protein sequence ID" value="WIM07005.1"/>
    <property type="molecule type" value="Genomic_DNA"/>
</dbReference>
<dbReference type="AlphaFoldDB" id="A0AA49IYJ1"/>
<dbReference type="PANTHER" id="PTHR30632">
    <property type="entry name" value="MOLYBDATE-BINDING PERIPLASMIC PROTEIN"/>
    <property type="match status" value="1"/>
</dbReference>
<accession>A0AA49IYJ1</accession>
<dbReference type="InterPro" id="IPR050682">
    <property type="entry name" value="ModA/WtpA"/>
</dbReference>
<protein>
    <submittedName>
        <fullName evidence="1">Substrate-binding domain-containing protein</fullName>
    </submittedName>
</protein>
<name>A0AA49IYJ1_9PROT</name>
<gene>
    <name evidence="1" type="ORF">OHM77_02735</name>
</gene>
<dbReference type="Gene3D" id="3.40.190.10">
    <property type="entry name" value="Periplasmic binding protein-like II"/>
    <property type="match status" value="1"/>
</dbReference>
<sequence length="128" mass="13984">MPCQSLFVCCVYGRAARAALRHADIWPRIEARLVLGENAGQAMQFASSGSSQGGIVPLSLSRAPELARLGNFALLPAEWHADEPLRQRMALTKKAGAAAEAFYRYLQQPAAREILARYGFAQPDAARR</sequence>
<dbReference type="KEGG" id="npv:OHM77_02735"/>
<dbReference type="GO" id="GO:0030973">
    <property type="term" value="F:molybdate ion binding"/>
    <property type="evidence" value="ECO:0007669"/>
    <property type="project" value="TreeGrafter"/>
</dbReference>
<evidence type="ECO:0000313" key="1">
    <source>
        <dbReference type="EMBL" id="WIM07005.1"/>
    </source>
</evidence>
<dbReference type="SUPFAM" id="SSF53850">
    <property type="entry name" value="Periplasmic binding protein-like II"/>
    <property type="match status" value="1"/>
</dbReference>
<reference evidence="1" key="1">
    <citation type="journal article" date="2023" name="Nat. Microbiol.">
        <title>Enrichment and characterization of a nitric oxide-reducing microbial community in a continuous bioreactor.</title>
        <authorList>
            <person name="Garrido-Amador P."/>
            <person name="Stortenbeker N."/>
            <person name="Wessels H.J.C.T."/>
            <person name="Speth D.R."/>
            <person name="Garcia-Heredia I."/>
            <person name="Kartal B."/>
        </authorList>
    </citation>
    <scope>NUCLEOTIDE SEQUENCE</scope>
    <source>
        <strain evidence="1">MAG1</strain>
    </source>
</reference>